<dbReference type="STRING" id="37927.SA2016_0847"/>
<dbReference type="Pfam" id="PF01936">
    <property type="entry name" value="NYN"/>
    <property type="match status" value="1"/>
</dbReference>
<feature type="domain" description="NYN" evidence="2">
    <location>
        <begin position="137"/>
        <end position="269"/>
    </location>
</feature>
<evidence type="ECO:0000256" key="1">
    <source>
        <dbReference type="SAM" id="MobiDB-lite"/>
    </source>
</evidence>
<dbReference type="RefSeq" id="WP_066495636.1">
    <property type="nucleotide sequence ID" value="NZ_BJMO01000067.1"/>
</dbReference>
<dbReference type="EMBL" id="CP014518">
    <property type="protein sequence ID" value="AMM31535.1"/>
    <property type="molecule type" value="Genomic_DNA"/>
</dbReference>
<dbReference type="KEGG" id="satk:SA2016_0847"/>
<name>A0A126ZYQ7_9MICC</name>
<reference evidence="3 4" key="1">
    <citation type="submission" date="2016-02" db="EMBL/GenBank/DDBJ databases">
        <title>Complete genome of Sinomonas atrocyanea KCTC 3377.</title>
        <authorList>
            <person name="Kim K.M."/>
        </authorList>
    </citation>
    <scope>NUCLEOTIDE SEQUENCE [LARGE SCALE GENOMIC DNA]</scope>
    <source>
        <strain evidence="3 4">KCTC 3377</strain>
    </source>
</reference>
<accession>A0A126ZYQ7</accession>
<protein>
    <recommendedName>
        <fullName evidence="2">NYN domain-containing protein</fullName>
    </recommendedName>
</protein>
<proteinExistence type="predicted"/>
<dbReference type="InterPro" id="IPR021139">
    <property type="entry name" value="NYN"/>
</dbReference>
<keyword evidence="4" id="KW-1185">Reference proteome</keyword>
<dbReference type="AlphaFoldDB" id="A0A126ZYQ7"/>
<evidence type="ECO:0000313" key="3">
    <source>
        <dbReference type="EMBL" id="AMM31535.1"/>
    </source>
</evidence>
<dbReference type="GO" id="GO:0004540">
    <property type="term" value="F:RNA nuclease activity"/>
    <property type="evidence" value="ECO:0007669"/>
    <property type="project" value="InterPro"/>
</dbReference>
<dbReference type="Proteomes" id="UP000070134">
    <property type="component" value="Chromosome"/>
</dbReference>
<sequence>MSGGRLELVDDTETATGQAFLSPRRAAERGRARLEPGHKVGSGLCNRRHRRNGKTRQHKVSVCEATGLPRLRDRHQALQAAKTTRSRGLEVCIFACPACGGVHLELTASQEPAVASVPSVPAAAFLASLESRKKRYVLADIENPTRGARASCRQVATFWDLIKKQAPGIAPHDHVVVGASRSVARRYRRVISGENVKWVVGADAPDGADHALLAAIDLRRVARDFDELVIISGDHAFADLARRAKALGLTVHVVTAEHRGKSPMLSRELAAIANTRSFVRLEARKQKQENLARIRQVSGRMRPAAVDAA</sequence>
<feature type="compositionally biased region" description="Basic and acidic residues" evidence="1">
    <location>
        <begin position="25"/>
        <end position="38"/>
    </location>
</feature>
<dbReference type="Gene3D" id="3.40.50.1010">
    <property type="entry name" value="5'-nuclease"/>
    <property type="match status" value="1"/>
</dbReference>
<evidence type="ECO:0000259" key="2">
    <source>
        <dbReference type="Pfam" id="PF01936"/>
    </source>
</evidence>
<gene>
    <name evidence="3" type="ORF">SA2016_0847</name>
</gene>
<feature type="compositionally biased region" description="Basic residues" evidence="1">
    <location>
        <begin position="46"/>
        <end position="58"/>
    </location>
</feature>
<evidence type="ECO:0000313" key="4">
    <source>
        <dbReference type="Proteomes" id="UP000070134"/>
    </source>
</evidence>
<feature type="region of interest" description="Disordered" evidence="1">
    <location>
        <begin position="24"/>
        <end position="58"/>
    </location>
</feature>
<organism evidence="3 4">
    <name type="scientific">Sinomonas atrocyanea</name>
    <dbReference type="NCBI Taxonomy" id="37927"/>
    <lineage>
        <taxon>Bacteria</taxon>
        <taxon>Bacillati</taxon>
        <taxon>Actinomycetota</taxon>
        <taxon>Actinomycetes</taxon>
        <taxon>Micrococcales</taxon>
        <taxon>Micrococcaceae</taxon>
        <taxon>Sinomonas</taxon>
    </lineage>
</organism>